<dbReference type="PANTHER" id="PTHR35812:SF1">
    <property type="entry name" value="LIPOPROTEIN"/>
    <property type="match status" value="1"/>
</dbReference>
<dbReference type="PANTHER" id="PTHR35812">
    <property type="entry name" value="LIPOPROTEIN"/>
    <property type="match status" value="1"/>
</dbReference>
<accession>A0ABT3NBU2</accession>
<sequence>MSDRFFRGGFFLLGCWLLLVACTGEKEYGVLHIASRPGDAQIFIDGQRRGNTPEMESRSFSIRLEKGFYRVEGYRPIDAEMEYYTIREDVFVGASTEQHLMLSMEKRLTEAGMQNAALLYMERAFTDRYYDNGNGTLTDLETGLQWMRCSLGQEWDGESCVGVAEADSWTRAMDRARAFNMSGGYAGKKDWRVPAAEELISIVFCSSGYPDHWNTTGQPCEGIYRRPAVLEPAFPNTPSTWFWTSSEDAFNPGSAKVVFFHYGSSRSGDKSNEKCVRLVRDSGL</sequence>
<dbReference type="Pfam" id="PF07603">
    <property type="entry name" value="Lcl_C"/>
    <property type="match status" value="1"/>
</dbReference>
<feature type="domain" description="Lcl C-terminal" evidence="1">
    <location>
        <begin position="135"/>
        <end position="280"/>
    </location>
</feature>
<protein>
    <submittedName>
        <fullName evidence="2">DUF1566 domain-containing protein</fullName>
    </submittedName>
</protein>
<dbReference type="PROSITE" id="PS51257">
    <property type="entry name" value="PROKAR_LIPOPROTEIN"/>
    <property type="match status" value="1"/>
</dbReference>
<name>A0ABT3NBU2_9BACT</name>
<evidence type="ECO:0000313" key="3">
    <source>
        <dbReference type="Proteomes" id="UP001209681"/>
    </source>
</evidence>
<dbReference type="Proteomes" id="UP001209681">
    <property type="component" value="Unassembled WGS sequence"/>
</dbReference>
<dbReference type="EMBL" id="JAPFPW010000018">
    <property type="protein sequence ID" value="MCW7754933.1"/>
    <property type="molecule type" value="Genomic_DNA"/>
</dbReference>
<proteinExistence type="predicted"/>
<organism evidence="2 3">
    <name type="scientific">Desulfobotulus pelophilus</name>
    <dbReference type="NCBI Taxonomy" id="2823377"/>
    <lineage>
        <taxon>Bacteria</taxon>
        <taxon>Pseudomonadati</taxon>
        <taxon>Thermodesulfobacteriota</taxon>
        <taxon>Desulfobacteria</taxon>
        <taxon>Desulfobacterales</taxon>
        <taxon>Desulfobacteraceae</taxon>
        <taxon>Desulfobotulus</taxon>
    </lineage>
</organism>
<comment type="caution">
    <text evidence="2">The sequence shown here is derived from an EMBL/GenBank/DDBJ whole genome shotgun (WGS) entry which is preliminary data.</text>
</comment>
<evidence type="ECO:0000259" key="1">
    <source>
        <dbReference type="Pfam" id="PF07603"/>
    </source>
</evidence>
<reference evidence="2 3" key="1">
    <citation type="submission" date="2022-11" db="EMBL/GenBank/DDBJ databases">
        <title>Desulfobotulus tamanensis H1 sp. nov. - anaerobic, alkaliphilic, sulphate reducing bacterium isolated from terrestrial mud volcano.</title>
        <authorList>
            <person name="Frolova A."/>
            <person name="Merkel A.Y."/>
            <person name="Slobodkin A.I."/>
        </authorList>
    </citation>
    <scope>NUCLEOTIDE SEQUENCE [LARGE SCALE GENOMIC DNA]</scope>
    <source>
        <strain evidence="2 3">H1</strain>
    </source>
</reference>
<gene>
    <name evidence="2" type="ORF">OOT00_13155</name>
</gene>
<keyword evidence="3" id="KW-1185">Reference proteome</keyword>
<evidence type="ECO:0000313" key="2">
    <source>
        <dbReference type="EMBL" id="MCW7754933.1"/>
    </source>
</evidence>
<dbReference type="RefSeq" id="WP_265425846.1">
    <property type="nucleotide sequence ID" value="NZ_JAPFPW010000018.1"/>
</dbReference>
<dbReference type="InterPro" id="IPR011460">
    <property type="entry name" value="Lcl_C"/>
</dbReference>